<sequence length="260" mass="29022">MTDNSTAVCFSADDIYMSTLYLGNNLALTATIFGPVCILVSSRHLYSKSLVAKLPFPIAATVLGGYVLNSMAWLFDVATRSILIWFTYFRLAAVWHEFKGLKYVAWLMQALQLVALGLAMYAQLPNSPVPASYLIMDIFTSTMDVMLLARLAIMRNRAQQTGRTSVVGQIKMIYFYKAVACMLVLISIPIVMTALYTSGNDSGWQFYVVLFSFRIILTDMFSNAMRDSLIEGRAESASKRRASTTVSRLTALRTVETRDD</sequence>
<comment type="caution">
    <text evidence="2">The sequence shown here is derived from an EMBL/GenBank/DDBJ whole genome shotgun (WGS) entry which is preliminary data.</text>
</comment>
<keyword evidence="1" id="KW-1133">Transmembrane helix</keyword>
<accession>A0ABR4NGK8</accession>
<feature type="transmembrane region" description="Helical" evidence="1">
    <location>
        <begin position="204"/>
        <end position="221"/>
    </location>
</feature>
<keyword evidence="1" id="KW-0812">Transmembrane</keyword>
<keyword evidence="3" id="KW-1185">Reference proteome</keyword>
<evidence type="ECO:0000256" key="1">
    <source>
        <dbReference type="SAM" id="Phobius"/>
    </source>
</evidence>
<reference evidence="2 3" key="1">
    <citation type="submission" date="2023-09" db="EMBL/GenBank/DDBJ databases">
        <title>Pangenome analysis of Batrachochytrium dendrobatidis and related Chytrids.</title>
        <authorList>
            <person name="Yacoub M.N."/>
            <person name="Stajich J.E."/>
            <person name="James T.Y."/>
        </authorList>
    </citation>
    <scope>NUCLEOTIDE SEQUENCE [LARGE SCALE GENOMIC DNA]</scope>
    <source>
        <strain evidence="2 3">JEL0888</strain>
    </source>
</reference>
<proteinExistence type="predicted"/>
<feature type="transmembrane region" description="Helical" evidence="1">
    <location>
        <begin position="130"/>
        <end position="153"/>
    </location>
</feature>
<organism evidence="2 3">
    <name type="scientific">Polyrhizophydium stewartii</name>
    <dbReference type="NCBI Taxonomy" id="2732419"/>
    <lineage>
        <taxon>Eukaryota</taxon>
        <taxon>Fungi</taxon>
        <taxon>Fungi incertae sedis</taxon>
        <taxon>Chytridiomycota</taxon>
        <taxon>Chytridiomycota incertae sedis</taxon>
        <taxon>Chytridiomycetes</taxon>
        <taxon>Rhizophydiales</taxon>
        <taxon>Rhizophydiales incertae sedis</taxon>
        <taxon>Polyrhizophydium</taxon>
    </lineage>
</organism>
<feature type="transmembrane region" description="Helical" evidence="1">
    <location>
        <begin position="174"/>
        <end position="198"/>
    </location>
</feature>
<evidence type="ECO:0000313" key="3">
    <source>
        <dbReference type="Proteomes" id="UP001527925"/>
    </source>
</evidence>
<feature type="transmembrane region" description="Helical" evidence="1">
    <location>
        <begin position="103"/>
        <end position="124"/>
    </location>
</feature>
<dbReference type="EMBL" id="JADGIZ020000005">
    <property type="protein sequence ID" value="KAL2918651.1"/>
    <property type="molecule type" value="Genomic_DNA"/>
</dbReference>
<evidence type="ECO:0000313" key="2">
    <source>
        <dbReference type="EMBL" id="KAL2918651.1"/>
    </source>
</evidence>
<keyword evidence="1" id="KW-0472">Membrane</keyword>
<name>A0ABR4NGK8_9FUNG</name>
<dbReference type="Proteomes" id="UP001527925">
    <property type="component" value="Unassembled WGS sequence"/>
</dbReference>
<feature type="transmembrane region" description="Helical" evidence="1">
    <location>
        <begin position="20"/>
        <end position="41"/>
    </location>
</feature>
<gene>
    <name evidence="2" type="ORF">HK105_201485</name>
</gene>
<protein>
    <submittedName>
        <fullName evidence="2">Uncharacterized protein</fullName>
    </submittedName>
</protein>